<keyword evidence="5 6" id="KW-0472">Membrane</keyword>
<evidence type="ECO:0000256" key="3">
    <source>
        <dbReference type="ARBA" id="ARBA00022692"/>
    </source>
</evidence>
<evidence type="ECO:0000313" key="8">
    <source>
        <dbReference type="Proteomes" id="UP001499987"/>
    </source>
</evidence>
<evidence type="ECO:0000256" key="6">
    <source>
        <dbReference type="SAM" id="Phobius"/>
    </source>
</evidence>
<keyword evidence="2" id="KW-1003">Cell membrane</keyword>
<feature type="transmembrane region" description="Helical" evidence="6">
    <location>
        <begin position="262"/>
        <end position="282"/>
    </location>
</feature>
<evidence type="ECO:0000256" key="4">
    <source>
        <dbReference type="ARBA" id="ARBA00022989"/>
    </source>
</evidence>
<sequence>MSTADDRRRGGLLRRHRDFRLLWGGETANRFGSAVTGLAMPLIAVTALHATTFQVALLGAAGWLPWLVLGLPVGVWVDRMRRRPVMLASSAVSLALLLTVPAAAAVGVLTLAQLLAVAVGTGTAGVFFQTAYTAYLPGLLDPADQAEGNAKLHGSASAAGIAGLGSGGLISQLAGPVGGLVANAATFVLSLWCTARIRHREVLPPARERSLRREVRDGLGLVFGDVWFRTLALWGAAGNLALTGFQSILVVFLVREVHLPPGAVGSLVAVGSVGGIAGAAVARRVAAAIGTARAMLVFEIGLPLLTLLVPLTTPGAGLAFYLVGAFAVSAGVVAGNVVKSTFQQQYCPPELLGRLSASSSVLNFGAIPVGAVLAGLLGTEIGLRPAMWVLTAGVPLAGLILWWSPVRRCRDLPVRVRGAVAAGSPGQERCAAR</sequence>
<protein>
    <submittedName>
        <fullName evidence="7">MFS transporter</fullName>
    </submittedName>
</protein>
<keyword evidence="4 6" id="KW-1133">Transmembrane helix</keyword>
<accession>A0ABN1TCJ5</accession>
<gene>
    <name evidence="7" type="ORF">GCM10009663_14570</name>
</gene>
<keyword evidence="3 6" id="KW-0812">Transmembrane</keyword>
<feature type="transmembrane region" description="Helical" evidence="6">
    <location>
        <begin position="318"/>
        <end position="338"/>
    </location>
</feature>
<organism evidence="7 8">
    <name type="scientific">Kitasatospora arboriphila</name>
    <dbReference type="NCBI Taxonomy" id="258052"/>
    <lineage>
        <taxon>Bacteria</taxon>
        <taxon>Bacillati</taxon>
        <taxon>Actinomycetota</taxon>
        <taxon>Actinomycetes</taxon>
        <taxon>Kitasatosporales</taxon>
        <taxon>Streptomycetaceae</taxon>
        <taxon>Kitasatospora</taxon>
    </lineage>
</organism>
<feature type="transmembrane region" description="Helical" evidence="6">
    <location>
        <begin position="55"/>
        <end position="77"/>
    </location>
</feature>
<dbReference type="Proteomes" id="UP001499987">
    <property type="component" value="Unassembled WGS sequence"/>
</dbReference>
<feature type="transmembrane region" description="Helical" evidence="6">
    <location>
        <begin position="114"/>
        <end position="135"/>
    </location>
</feature>
<comment type="caution">
    <text evidence="7">The sequence shown here is derived from an EMBL/GenBank/DDBJ whole genome shotgun (WGS) entry which is preliminary data.</text>
</comment>
<reference evidence="7 8" key="1">
    <citation type="journal article" date="2019" name="Int. J. Syst. Evol. Microbiol.">
        <title>The Global Catalogue of Microorganisms (GCM) 10K type strain sequencing project: providing services to taxonomists for standard genome sequencing and annotation.</title>
        <authorList>
            <consortium name="The Broad Institute Genomics Platform"/>
            <consortium name="The Broad Institute Genome Sequencing Center for Infectious Disease"/>
            <person name="Wu L."/>
            <person name="Ma J."/>
        </authorList>
    </citation>
    <scope>NUCLEOTIDE SEQUENCE [LARGE SCALE GENOMIC DNA]</scope>
    <source>
        <strain evidence="7 8">JCM 13002</strain>
    </source>
</reference>
<dbReference type="InterPro" id="IPR011701">
    <property type="entry name" value="MFS"/>
</dbReference>
<feature type="transmembrane region" description="Helical" evidence="6">
    <location>
        <begin position="180"/>
        <end position="197"/>
    </location>
</feature>
<dbReference type="RefSeq" id="WP_344622659.1">
    <property type="nucleotide sequence ID" value="NZ_BAAALD010000009.1"/>
</dbReference>
<feature type="transmembrane region" description="Helical" evidence="6">
    <location>
        <begin position="218"/>
        <end position="242"/>
    </location>
</feature>
<dbReference type="SUPFAM" id="SSF103473">
    <property type="entry name" value="MFS general substrate transporter"/>
    <property type="match status" value="1"/>
</dbReference>
<proteinExistence type="predicted"/>
<evidence type="ECO:0000256" key="1">
    <source>
        <dbReference type="ARBA" id="ARBA00004651"/>
    </source>
</evidence>
<dbReference type="Pfam" id="PF07690">
    <property type="entry name" value="MFS_1"/>
    <property type="match status" value="1"/>
</dbReference>
<comment type="subcellular location">
    <subcellularLocation>
        <location evidence="1">Cell membrane</location>
        <topology evidence="1">Multi-pass membrane protein</topology>
    </subcellularLocation>
</comment>
<feature type="transmembrane region" description="Helical" evidence="6">
    <location>
        <begin position="359"/>
        <end position="379"/>
    </location>
</feature>
<evidence type="ECO:0000256" key="5">
    <source>
        <dbReference type="ARBA" id="ARBA00023136"/>
    </source>
</evidence>
<feature type="transmembrane region" description="Helical" evidence="6">
    <location>
        <begin position="84"/>
        <end position="108"/>
    </location>
</feature>
<name>A0ABN1TCJ5_9ACTN</name>
<keyword evidence="8" id="KW-1185">Reference proteome</keyword>
<dbReference type="Gene3D" id="1.20.1250.20">
    <property type="entry name" value="MFS general substrate transporter like domains"/>
    <property type="match status" value="1"/>
</dbReference>
<feature type="transmembrane region" description="Helical" evidence="6">
    <location>
        <begin position="294"/>
        <end position="312"/>
    </location>
</feature>
<evidence type="ECO:0000313" key="7">
    <source>
        <dbReference type="EMBL" id="GAA1074746.1"/>
    </source>
</evidence>
<dbReference type="PANTHER" id="PTHR23513">
    <property type="entry name" value="INTEGRAL MEMBRANE EFFLUX PROTEIN-RELATED"/>
    <property type="match status" value="1"/>
</dbReference>
<dbReference type="EMBL" id="BAAALD010000009">
    <property type="protein sequence ID" value="GAA1074746.1"/>
    <property type="molecule type" value="Genomic_DNA"/>
</dbReference>
<dbReference type="PANTHER" id="PTHR23513:SF6">
    <property type="entry name" value="MAJOR FACILITATOR SUPERFAMILY ASSOCIATED DOMAIN-CONTAINING PROTEIN"/>
    <property type="match status" value="1"/>
</dbReference>
<feature type="transmembrane region" description="Helical" evidence="6">
    <location>
        <begin position="385"/>
        <end position="403"/>
    </location>
</feature>
<dbReference type="CDD" id="cd06173">
    <property type="entry name" value="MFS_MefA_like"/>
    <property type="match status" value="1"/>
</dbReference>
<dbReference type="InterPro" id="IPR036259">
    <property type="entry name" value="MFS_trans_sf"/>
</dbReference>
<evidence type="ECO:0000256" key="2">
    <source>
        <dbReference type="ARBA" id="ARBA00022475"/>
    </source>
</evidence>